<evidence type="ECO:0000256" key="4">
    <source>
        <dbReference type="ARBA" id="ARBA00023235"/>
    </source>
</evidence>
<evidence type="ECO:0000259" key="6">
    <source>
        <dbReference type="Pfam" id="PF07749"/>
    </source>
</evidence>
<dbReference type="EC" id="5.3.4.1" evidence="2"/>
<keyword evidence="4" id="KW-0413">Isomerase</keyword>
<evidence type="ECO:0000313" key="8">
    <source>
        <dbReference type="Proteomes" id="UP001470230"/>
    </source>
</evidence>
<dbReference type="PANTHER" id="PTHR45672:SF11">
    <property type="entry name" value="PROTEIN DISULFIDE-ISOMERASE C17H9.14C"/>
    <property type="match status" value="1"/>
</dbReference>
<dbReference type="InterPro" id="IPR011679">
    <property type="entry name" value="ERp29_C"/>
</dbReference>
<dbReference type="PANTHER" id="PTHR45672">
    <property type="entry name" value="PROTEIN DISULFIDE-ISOMERASE C17H9.14C-RELATED"/>
    <property type="match status" value="1"/>
</dbReference>
<reference evidence="7 8" key="1">
    <citation type="submission" date="2024-04" db="EMBL/GenBank/DDBJ databases">
        <title>Tritrichomonas musculus Genome.</title>
        <authorList>
            <person name="Alves-Ferreira E."/>
            <person name="Grigg M."/>
            <person name="Lorenzi H."/>
            <person name="Galac M."/>
        </authorList>
    </citation>
    <scope>NUCLEOTIDE SEQUENCE [LARGE SCALE GENOMIC DNA]</scope>
    <source>
        <strain evidence="7 8">EAF2021</strain>
    </source>
</reference>
<dbReference type="Proteomes" id="UP001470230">
    <property type="component" value="Unassembled WGS sequence"/>
</dbReference>
<proteinExistence type="predicted"/>
<dbReference type="EMBL" id="JAPFFF010000005">
    <property type="protein sequence ID" value="KAK8890101.1"/>
    <property type="molecule type" value="Genomic_DNA"/>
</dbReference>
<evidence type="ECO:0000256" key="2">
    <source>
        <dbReference type="ARBA" id="ARBA00012723"/>
    </source>
</evidence>
<keyword evidence="5" id="KW-0676">Redox-active center</keyword>
<protein>
    <recommendedName>
        <fullName evidence="2">protein disulfide-isomerase</fullName>
        <ecNumber evidence="2">5.3.4.1</ecNumber>
    </recommendedName>
</protein>
<dbReference type="InterPro" id="IPR036249">
    <property type="entry name" value="Thioredoxin-like_sf"/>
</dbReference>
<dbReference type="Pfam" id="PF07749">
    <property type="entry name" value="ERp29"/>
    <property type="match status" value="1"/>
</dbReference>
<keyword evidence="8" id="KW-1185">Reference proteome</keyword>
<dbReference type="InterPro" id="IPR036356">
    <property type="entry name" value="ERp29_C_sf"/>
</dbReference>
<organism evidence="7 8">
    <name type="scientific">Tritrichomonas musculus</name>
    <dbReference type="NCBI Taxonomy" id="1915356"/>
    <lineage>
        <taxon>Eukaryota</taxon>
        <taxon>Metamonada</taxon>
        <taxon>Parabasalia</taxon>
        <taxon>Tritrichomonadida</taxon>
        <taxon>Tritrichomonadidae</taxon>
        <taxon>Tritrichomonas</taxon>
    </lineage>
</organism>
<dbReference type="Gene3D" id="1.20.1150.12">
    <property type="entry name" value="Endoplasmic reticulum resident protein 29, C-terminal domain"/>
    <property type="match status" value="1"/>
</dbReference>
<dbReference type="SUPFAM" id="SSF52833">
    <property type="entry name" value="Thioredoxin-like"/>
    <property type="match status" value="1"/>
</dbReference>
<evidence type="ECO:0000313" key="7">
    <source>
        <dbReference type="EMBL" id="KAK8890101.1"/>
    </source>
</evidence>
<comment type="caution">
    <text evidence="7">The sequence shown here is derived from an EMBL/GenBank/DDBJ whole genome shotgun (WGS) entry which is preliminary data.</text>
</comment>
<dbReference type="SUPFAM" id="SSF47933">
    <property type="entry name" value="ERP29 C domain-like"/>
    <property type="match status" value="1"/>
</dbReference>
<name>A0ABR2KGZ0_9EUKA</name>
<comment type="catalytic activity">
    <reaction evidence="1">
        <text>Catalyzes the rearrangement of -S-S- bonds in proteins.</text>
        <dbReference type="EC" id="5.3.4.1"/>
    </reaction>
</comment>
<dbReference type="Gene3D" id="3.40.30.10">
    <property type="entry name" value="Glutaredoxin"/>
    <property type="match status" value="1"/>
</dbReference>
<gene>
    <name evidence="7" type="ORF">M9Y10_034861</name>
</gene>
<feature type="domain" description="Endoplasmic reticulum resident protein 29 C-terminal" evidence="6">
    <location>
        <begin position="243"/>
        <end position="326"/>
    </location>
</feature>
<evidence type="ECO:0000256" key="1">
    <source>
        <dbReference type="ARBA" id="ARBA00001182"/>
    </source>
</evidence>
<accession>A0ABR2KGZ0</accession>
<evidence type="ECO:0000256" key="3">
    <source>
        <dbReference type="ARBA" id="ARBA00023157"/>
    </source>
</evidence>
<sequence length="342" mass="39804">MFLYFLFHLSHSTVIEFNKNYDLQNKSFSPLVIYCYKNDLKKGTKETIKQINLCSKIIPDIYFFLVNCSNTDNNNTCYQYCSSGNSFLMIQPSYHIFEGEPIAFDLVNFFESNTDKKRIDIKTSYEELHPNTFDKYIDSKSSSLIAFLEISDKVSDLMIPQLQQIAFIYSSKPKFGVAFIDCKRNIEFCLSRNVEYVPSLRAYHDNEYTDYLGPRNFVDLLNFSNNILKEFRSPDGSLNKLAGVIPSLYPIVQRFMKENDKFDMIEEAKKVEGSEYYIALMKRIIRNGEGALESEERKIRNALNKTQEKLATRDILRSSLNVLKVFKKAGPYTPLIHTDREL</sequence>
<dbReference type="CDD" id="cd02961">
    <property type="entry name" value="PDI_a_family"/>
    <property type="match status" value="1"/>
</dbReference>
<dbReference type="InterPro" id="IPR051063">
    <property type="entry name" value="PDI"/>
</dbReference>
<evidence type="ECO:0000256" key="5">
    <source>
        <dbReference type="ARBA" id="ARBA00023284"/>
    </source>
</evidence>
<keyword evidence="3" id="KW-1015">Disulfide bond</keyword>